<keyword evidence="4" id="KW-1185">Reference proteome</keyword>
<dbReference type="Proteomes" id="UP000267019">
    <property type="component" value="Unassembled WGS sequence"/>
</dbReference>
<evidence type="ECO:0000256" key="1">
    <source>
        <dbReference type="ARBA" id="ARBA00023002"/>
    </source>
</evidence>
<dbReference type="Pfam" id="PF01558">
    <property type="entry name" value="POR"/>
    <property type="match status" value="1"/>
</dbReference>
<dbReference type="InterPro" id="IPR019752">
    <property type="entry name" value="Pyrv/ketoisovalerate_OxRed_cat"/>
</dbReference>
<dbReference type="PANTHER" id="PTHR42730">
    <property type="entry name" value="2-OXOGLUTARATE SYNTHASE SUBUNIT KORC"/>
    <property type="match status" value="1"/>
</dbReference>
<proteinExistence type="predicted"/>
<comment type="caution">
    <text evidence="3">The sequence shown here is derived from an EMBL/GenBank/DDBJ whole genome shotgun (WGS) entry which is preliminary data.</text>
</comment>
<dbReference type="GO" id="GO:0016903">
    <property type="term" value="F:oxidoreductase activity, acting on the aldehyde or oxo group of donors"/>
    <property type="evidence" value="ECO:0007669"/>
    <property type="project" value="InterPro"/>
</dbReference>
<feature type="domain" description="Pyruvate/ketoisovalerate oxidoreductase catalytic" evidence="2">
    <location>
        <begin position="42"/>
        <end position="212"/>
    </location>
</feature>
<sequence>MEGYRGFPPGKVESASVSALGPGMGDAAPPLPPEEVVVAGFGGQGVLTGGILLAQAGMMQGLHVSWVPAYGAEQRGGTAYSAVVLSRRPVVSPLVFAPTAVLAMNRPSFDRFVPKVREGGIVLYNASIVELPPDVRSNLEVKLGRLLGIPATSLAEEIGDARVAVNVLVGAYAALTGVVDLAYLKLALREVLPPHRHRLIPANERALETGFEAVRSAV</sequence>
<organism evidence="3 4">
    <name type="scientific">Brockia lithotrophica</name>
    <dbReference type="NCBI Taxonomy" id="933949"/>
    <lineage>
        <taxon>Bacteria</taxon>
        <taxon>Bacillati</taxon>
        <taxon>Bacillota</taxon>
        <taxon>Bacilli</taxon>
        <taxon>Bacillales</taxon>
        <taxon>Bacillales Family X. Incertae Sedis</taxon>
        <taxon>Brockia</taxon>
    </lineage>
</organism>
<dbReference type="EMBL" id="RBIJ01000001">
    <property type="protein sequence ID" value="RKQ88783.1"/>
    <property type="molecule type" value="Genomic_DNA"/>
</dbReference>
<dbReference type="RefSeq" id="WP_245956421.1">
    <property type="nucleotide sequence ID" value="NZ_RBIJ01000001.1"/>
</dbReference>
<evidence type="ECO:0000259" key="2">
    <source>
        <dbReference type="Pfam" id="PF01558"/>
    </source>
</evidence>
<evidence type="ECO:0000313" key="3">
    <source>
        <dbReference type="EMBL" id="RKQ88783.1"/>
    </source>
</evidence>
<evidence type="ECO:0000313" key="4">
    <source>
        <dbReference type="Proteomes" id="UP000267019"/>
    </source>
</evidence>
<reference evidence="3 4" key="1">
    <citation type="submission" date="2018-10" db="EMBL/GenBank/DDBJ databases">
        <title>Genomic Encyclopedia of Type Strains, Phase IV (KMG-IV): sequencing the most valuable type-strain genomes for metagenomic binning, comparative biology and taxonomic classification.</title>
        <authorList>
            <person name="Goeker M."/>
        </authorList>
    </citation>
    <scope>NUCLEOTIDE SEQUENCE [LARGE SCALE GENOMIC DNA]</scope>
    <source>
        <strain evidence="3 4">DSM 22653</strain>
    </source>
</reference>
<protein>
    <submittedName>
        <fullName evidence="3">2-oxoglutarate ferredoxin oxidoreductase subunit gamma</fullName>
    </submittedName>
</protein>
<gene>
    <name evidence="3" type="ORF">C7438_0425</name>
</gene>
<dbReference type="InterPro" id="IPR052554">
    <property type="entry name" value="2-oxoglutarate_synth_KorC"/>
</dbReference>
<accession>A0A660LA03</accession>
<dbReference type="PANTHER" id="PTHR42730:SF1">
    <property type="entry name" value="2-OXOGLUTARATE SYNTHASE SUBUNIT KORC"/>
    <property type="match status" value="1"/>
</dbReference>
<name>A0A660LA03_9BACL</name>
<keyword evidence="1" id="KW-0560">Oxidoreductase</keyword>
<dbReference type="Gene3D" id="3.40.920.10">
    <property type="entry name" value="Pyruvate-ferredoxin oxidoreductase, PFOR, domain III"/>
    <property type="match status" value="1"/>
</dbReference>
<dbReference type="SUPFAM" id="SSF53323">
    <property type="entry name" value="Pyruvate-ferredoxin oxidoreductase, PFOR, domain III"/>
    <property type="match status" value="1"/>
</dbReference>
<dbReference type="AlphaFoldDB" id="A0A660LA03"/>
<dbReference type="InterPro" id="IPR002869">
    <property type="entry name" value="Pyrv_flavodox_OxRed_cen"/>
</dbReference>